<dbReference type="Gene3D" id="3.40.50.11610">
    <property type="entry name" value="Multifunctional 2-oxoglutarate metabolism enzyme, C-terminal domain"/>
    <property type="match status" value="1"/>
</dbReference>
<dbReference type="GO" id="GO:0030976">
    <property type="term" value="F:thiamine pyrophosphate binding"/>
    <property type="evidence" value="ECO:0007669"/>
    <property type="project" value="InterPro"/>
</dbReference>
<keyword evidence="5" id="KW-0324">Glycolysis</keyword>
<dbReference type="InterPro" id="IPR029061">
    <property type="entry name" value="THDP-binding"/>
</dbReference>
<evidence type="ECO:0000256" key="2">
    <source>
        <dbReference type="ARBA" id="ARBA00012280"/>
    </source>
</evidence>
<accession>A0A6V7REE9</accession>
<evidence type="ECO:0000256" key="4">
    <source>
        <dbReference type="ARBA" id="ARBA00023052"/>
    </source>
</evidence>
<dbReference type="Gene3D" id="3.40.50.12470">
    <property type="match status" value="1"/>
</dbReference>
<dbReference type="Gene3D" id="3.40.50.970">
    <property type="match status" value="1"/>
</dbReference>
<keyword evidence="4" id="KW-0786">Thiamine pyrophosphate</keyword>
<reference evidence="8 9" key="1">
    <citation type="submission" date="2020-07" db="EMBL/GenBank/DDBJ databases">
        <authorList>
            <person name="Criscuolo A."/>
        </authorList>
    </citation>
    <scope>NUCLEOTIDE SEQUENCE [LARGE SCALE GENOMIC DNA]</scope>
    <source>
        <strain evidence="8">CIP107946</strain>
    </source>
</reference>
<dbReference type="Pfam" id="PF02779">
    <property type="entry name" value="Transket_pyr"/>
    <property type="match status" value="1"/>
</dbReference>
<dbReference type="Proteomes" id="UP000588186">
    <property type="component" value="Unassembled WGS sequence"/>
</dbReference>
<dbReference type="PANTHER" id="PTHR23152:SF4">
    <property type="entry name" value="2-OXOADIPATE DEHYDROGENASE COMPLEX COMPONENT E1"/>
    <property type="match status" value="1"/>
</dbReference>
<dbReference type="SUPFAM" id="SSF52518">
    <property type="entry name" value="Thiamin diphosphate-binding fold (THDP-binding)"/>
    <property type="match status" value="2"/>
</dbReference>
<dbReference type="InterPro" id="IPR001017">
    <property type="entry name" value="DH_E1"/>
</dbReference>
<evidence type="ECO:0000256" key="6">
    <source>
        <dbReference type="ARBA" id="ARBA00051911"/>
    </source>
</evidence>
<name>A0A6V7REE9_9BACL</name>
<dbReference type="AlphaFoldDB" id="A0A6V7REE9"/>
<comment type="catalytic activity">
    <reaction evidence="6">
        <text>N(6)-[(R)-lipoyl]-L-lysyl-[protein] + 2-oxoglutarate + H(+) = N(6)-[(R)-S(8)-succinyldihydrolipoyl]-L-lysyl-[protein] + CO2</text>
        <dbReference type="Rhea" id="RHEA:12188"/>
        <dbReference type="Rhea" id="RHEA-COMP:10474"/>
        <dbReference type="Rhea" id="RHEA-COMP:20092"/>
        <dbReference type="ChEBI" id="CHEBI:15378"/>
        <dbReference type="ChEBI" id="CHEBI:16526"/>
        <dbReference type="ChEBI" id="CHEBI:16810"/>
        <dbReference type="ChEBI" id="CHEBI:83099"/>
        <dbReference type="ChEBI" id="CHEBI:83120"/>
        <dbReference type="EC" id="1.2.4.2"/>
    </reaction>
</comment>
<dbReference type="InterPro" id="IPR042179">
    <property type="entry name" value="KGD_C_sf"/>
</dbReference>
<evidence type="ECO:0000256" key="1">
    <source>
        <dbReference type="ARBA" id="ARBA00001964"/>
    </source>
</evidence>
<dbReference type="GO" id="GO:0006099">
    <property type="term" value="P:tricarboxylic acid cycle"/>
    <property type="evidence" value="ECO:0007669"/>
    <property type="project" value="TreeGrafter"/>
</dbReference>
<dbReference type="NCBIfam" id="NF006914">
    <property type="entry name" value="PRK09404.1"/>
    <property type="match status" value="1"/>
</dbReference>
<dbReference type="NCBIfam" id="TIGR00239">
    <property type="entry name" value="2oxo_dh_E1"/>
    <property type="match status" value="1"/>
</dbReference>
<dbReference type="InterPro" id="IPR011603">
    <property type="entry name" value="2oxoglutarate_DH_E1"/>
</dbReference>
<gene>
    <name evidence="8" type="primary">odhA</name>
    <name evidence="8" type="ORF">JEOPIN946_01026</name>
</gene>
<dbReference type="RefSeq" id="WP_186077464.1">
    <property type="nucleotide sequence ID" value="NZ_CAJEWB010000010.1"/>
</dbReference>
<dbReference type="GO" id="GO:0006096">
    <property type="term" value="P:glycolytic process"/>
    <property type="evidence" value="ECO:0007669"/>
    <property type="project" value="UniProtKB-KW"/>
</dbReference>
<keyword evidence="9" id="KW-1185">Reference proteome</keyword>
<dbReference type="Pfam" id="PF16870">
    <property type="entry name" value="OxoGdeHyase_C"/>
    <property type="match status" value="1"/>
</dbReference>
<dbReference type="Pfam" id="PF00676">
    <property type="entry name" value="E1_dh"/>
    <property type="match status" value="1"/>
</dbReference>
<dbReference type="PANTHER" id="PTHR23152">
    <property type="entry name" value="2-OXOGLUTARATE DEHYDROGENASE"/>
    <property type="match status" value="1"/>
</dbReference>
<sequence>MEEKAFENAPVSFGTNLGLILEYYDMYIEDKQSVSSEMRILFDSILDSKDQVNLGTTGSTNNTTLKGILKWLVDIRTYGHLVAKVYPLYPPTISNAPTFNFEDYGFTEKDLESIDVATISTHLTDKFDNALDAVNYLKDVYSAPLSYEYMHMNNQEEREWFEKNIEVYGDISYSNDEKKELFMELAKTEGFEKYLQKNFVGAKRFSIEGVDSLVPMLNHLLKLMANNALQNLQIGMAHRGRLNVLTHVLRKPYTMMLSEFMSTDPAKFIPEDGSLEKTTGWMGDVKYHLGGKKTLNEYGIEQTITLANNPSHLEIVGPVVLGKARAQQEDVKSENTPVQDTNKSLAVIVHGDAAFPAQGVNPEAMNFSNLAGYTVGGAVHIITNNRIGFTTEEWDARSTLYASDIAKGFDIPILHVNADEPEHVLKAMELAFNYRQTWKKDIVIDLIGYRRMGHNEMDEPMTTNPMLYNEIKQHPTIENLYGEKLVSEGVITAEEKAETIESVEKALRASHDLIDKNDTIISDRIDIPEYTKAPQANTVEVNITEARLKNINDALLNYPESFKVFKRLGNVLNRRYLPFEDEDGRIDWGHAEALAFATLLEDGVPIRITGEDAERGTFAHRNAVLHNPETGEQYTPLKNLDTAKASFDLYNSPLSELAVVAYEYGYNVENNEVLTIWEAQYGDFANMAQPIFDTFMAASNAKWGEQTGLTLLLPNAQEGQGPEHSSARIERFLQLCAENNMTIANLSSSSNYFHLLRRQAENLNTDKMRPLVLASPKSLLRNNTASRPLSEFIGGKFHEILFNNNTPEKVKIVLVASGKMAIELEEKLAKEPDDSFLLIKLEQIYPFPKRNITEVLETLPNLEEIRFVQEEPKNQGAYHFVLPKFLEMKADNQSFTFVGRQESSSPAEGYAGVYKIIQQNILEEAFKK</sequence>
<organism evidence="8 9">
    <name type="scientific">Phocicoccus pinnipedialis</name>
    <dbReference type="NCBI Taxonomy" id="110845"/>
    <lineage>
        <taxon>Bacteria</taxon>
        <taxon>Bacillati</taxon>
        <taxon>Bacillota</taxon>
        <taxon>Bacilli</taxon>
        <taxon>Bacillales</taxon>
        <taxon>Salinicoccaceae</taxon>
        <taxon>Phocicoccus</taxon>
    </lineage>
</organism>
<dbReference type="EC" id="1.2.4.2" evidence="2"/>
<proteinExistence type="predicted"/>
<dbReference type="PIRSF" id="PIRSF000157">
    <property type="entry name" value="Oxoglu_dh_E1"/>
    <property type="match status" value="1"/>
</dbReference>
<evidence type="ECO:0000256" key="5">
    <source>
        <dbReference type="ARBA" id="ARBA00023152"/>
    </source>
</evidence>
<dbReference type="NCBIfam" id="NF008907">
    <property type="entry name" value="PRK12270.1"/>
    <property type="match status" value="1"/>
</dbReference>
<dbReference type="GO" id="GO:0004591">
    <property type="term" value="F:oxoglutarate dehydrogenase (succinyl-transferring) activity"/>
    <property type="evidence" value="ECO:0007669"/>
    <property type="project" value="UniProtKB-EC"/>
</dbReference>
<feature type="domain" description="Transketolase-like pyrimidine-binding" evidence="7">
    <location>
        <begin position="586"/>
        <end position="782"/>
    </location>
</feature>
<keyword evidence="3" id="KW-0560">Oxidoreductase</keyword>
<dbReference type="GO" id="GO:0005829">
    <property type="term" value="C:cytosol"/>
    <property type="evidence" value="ECO:0007669"/>
    <property type="project" value="TreeGrafter"/>
</dbReference>
<dbReference type="GO" id="GO:0045252">
    <property type="term" value="C:oxoglutarate dehydrogenase complex"/>
    <property type="evidence" value="ECO:0007669"/>
    <property type="project" value="TreeGrafter"/>
</dbReference>
<dbReference type="SMART" id="SM00861">
    <property type="entry name" value="Transket_pyr"/>
    <property type="match status" value="1"/>
</dbReference>
<evidence type="ECO:0000313" key="9">
    <source>
        <dbReference type="Proteomes" id="UP000588186"/>
    </source>
</evidence>
<evidence type="ECO:0000313" key="8">
    <source>
        <dbReference type="EMBL" id="CAD2075478.1"/>
    </source>
</evidence>
<dbReference type="InterPro" id="IPR005475">
    <property type="entry name" value="Transketolase-like_Pyr-bd"/>
</dbReference>
<dbReference type="EMBL" id="CAJEWB010000010">
    <property type="protein sequence ID" value="CAD2075478.1"/>
    <property type="molecule type" value="Genomic_DNA"/>
</dbReference>
<protein>
    <recommendedName>
        <fullName evidence="2">oxoglutarate dehydrogenase (succinyl-transferring)</fullName>
        <ecNumber evidence="2">1.2.4.2</ecNumber>
    </recommendedName>
</protein>
<comment type="caution">
    <text evidence="8">The sequence shown here is derived from an EMBL/GenBank/DDBJ whole genome shotgun (WGS) entry which is preliminary data.</text>
</comment>
<dbReference type="InterPro" id="IPR031717">
    <property type="entry name" value="ODO-1/KGD_C"/>
</dbReference>
<evidence type="ECO:0000259" key="7">
    <source>
        <dbReference type="SMART" id="SM00861"/>
    </source>
</evidence>
<comment type="cofactor">
    <cofactor evidence="1">
        <name>thiamine diphosphate</name>
        <dbReference type="ChEBI" id="CHEBI:58937"/>
    </cofactor>
</comment>
<dbReference type="FunFam" id="3.40.50.970:FF:000036">
    <property type="entry name" value="2-oxoglutarate dehydrogenase E1 component"/>
    <property type="match status" value="1"/>
</dbReference>
<evidence type="ECO:0000256" key="3">
    <source>
        <dbReference type="ARBA" id="ARBA00023002"/>
    </source>
</evidence>